<proteinExistence type="predicted"/>
<gene>
    <name evidence="1" type="ORF">LEP1GSC081_0691</name>
</gene>
<evidence type="ECO:0000313" key="1">
    <source>
        <dbReference type="EMBL" id="EKO17667.1"/>
    </source>
</evidence>
<evidence type="ECO:0000313" key="2">
    <source>
        <dbReference type="Proteomes" id="UP000006253"/>
    </source>
</evidence>
<dbReference type="Proteomes" id="UP000006253">
    <property type="component" value="Unassembled WGS sequence"/>
</dbReference>
<sequence length="51" mass="6163">MNSCLVNLGISVSILKRRGSLQFFLLELYEGSFKVYWNELYDTDFYKIEYR</sequence>
<name>A0A0E2B8H4_9LEPT</name>
<accession>A0A0E2B8H4</accession>
<dbReference type="AlphaFoldDB" id="A0A0E2B8H4"/>
<protein>
    <submittedName>
        <fullName evidence="1">Uncharacterized protein</fullName>
    </submittedName>
</protein>
<dbReference type="EMBL" id="AHMY02000008">
    <property type="protein sequence ID" value="EKO17667.1"/>
    <property type="molecule type" value="Genomic_DNA"/>
</dbReference>
<organism evidence="1 2">
    <name type="scientific">Leptospira kirschneri str. H1</name>
    <dbReference type="NCBI Taxonomy" id="1049966"/>
    <lineage>
        <taxon>Bacteria</taxon>
        <taxon>Pseudomonadati</taxon>
        <taxon>Spirochaetota</taxon>
        <taxon>Spirochaetia</taxon>
        <taxon>Leptospirales</taxon>
        <taxon>Leptospiraceae</taxon>
        <taxon>Leptospira</taxon>
    </lineage>
</organism>
<comment type="caution">
    <text evidence="1">The sequence shown here is derived from an EMBL/GenBank/DDBJ whole genome shotgun (WGS) entry which is preliminary data.</text>
</comment>
<reference evidence="1 2" key="1">
    <citation type="submission" date="2012-10" db="EMBL/GenBank/DDBJ databases">
        <authorList>
            <person name="Harkins D.M."/>
            <person name="Durkin A.S."/>
            <person name="Brinkac L.M."/>
            <person name="Selengut J.D."/>
            <person name="Sanka R."/>
            <person name="DePew J."/>
            <person name="Purushe J."/>
            <person name="Peacock S.J."/>
            <person name="Thaipadungpanit J."/>
            <person name="Wuthiekanun V.W."/>
            <person name="Day N.P."/>
            <person name="Vinetz J.M."/>
            <person name="Sutton G.G."/>
            <person name="Nelson W.C."/>
            <person name="Fouts D.E."/>
        </authorList>
    </citation>
    <scope>NUCLEOTIDE SEQUENCE [LARGE SCALE GENOMIC DNA]</scope>
    <source>
        <strain evidence="1 2">H1</strain>
    </source>
</reference>